<sequence>MAVINLFPTLTKETFKNINLEIYEIKFKYHYHGETRKLQKDFLEDNTFQLIDNYGMWNPSDNNLEISGKIHLQNINELFGESGVACHNAKIGIGIRWTSSQSRQRGIIKVVSLSKGDLGGDFAYSYVFEAGQLRGDIKFDLIFYIEKAGSPSVNEMHLANIPGTVIGTYNEYSFVLSLDGMGSMFPIYEKEMPNKPLWNVVCDWDNPASDAFSEYVYINFNTAHKNYCYINSLDTEHYNPQVVVEIMTQAIFSIMSTLKENEEEWNEMLEGNGLSKGSVSYVINYMINSLGLSVETSADLLYSLREKLEGKFLS</sequence>
<accession>A0A1H2UYB3</accession>
<name>A0A1H2UYB3_9FIRM</name>
<dbReference type="OrthoDB" id="2963177at2"/>
<dbReference type="Proteomes" id="UP000182429">
    <property type="component" value="Unassembled WGS sequence"/>
</dbReference>
<dbReference type="RefSeq" id="WP_074686793.1">
    <property type="nucleotide sequence ID" value="NZ_FNNF01000026.1"/>
</dbReference>
<reference evidence="1 2" key="1">
    <citation type="submission" date="2016-10" db="EMBL/GenBank/DDBJ databases">
        <authorList>
            <person name="de Groot N.N."/>
        </authorList>
    </citation>
    <scope>NUCLEOTIDE SEQUENCE [LARGE SCALE GENOMIC DNA]</scope>
    <source>
        <strain evidence="1 2">S3b</strain>
    </source>
</reference>
<protein>
    <submittedName>
        <fullName evidence="1">Uncharacterized protein</fullName>
    </submittedName>
</protein>
<dbReference type="EMBL" id="FNNF01000026">
    <property type="protein sequence ID" value="SDW61077.1"/>
    <property type="molecule type" value="Genomic_DNA"/>
</dbReference>
<proteinExistence type="predicted"/>
<organism evidence="1 2">
    <name type="scientific">Kandleria vitulina</name>
    <dbReference type="NCBI Taxonomy" id="1630"/>
    <lineage>
        <taxon>Bacteria</taxon>
        <taxon>Bacillati</taxon>
        <taxon>Bacillota</taxon>
        <taxon>Erysipelotrichia</taxon>
        <taxon>Erysipelotrichales</taxon>
        <taxon>Coprobacillaceae</taxon>
        <taxon>Kandleria</taxon>
    </lineage>
</organism>
<evidence type="ECO:0000313" key="2">
    <source>
        <dbReference type="Proteomes" id="UP000182429"/>
    </source>
</evidence>
<gene>
    <name evidence="1" type="ORF">SAMN04487759_1263</name>
</gene>
<dbReference type="AlphaFoldDB" id="A0A1H2UYB3"/>
<evidence type="ECO:0000313" key="1">
    <source>
        <dbReference type="EMBL" id="SDW61077.1"/>
    </source>
</evidence>